<dbReference type="EMBL" id="JAQPZS010000007">
    <property type="protein sequence ID" value="MEJ6496205.1"/>
    <property type="molecule type" value="Genomic_DNA"/>
</dbReference>
<dbReference type="Proteomes" id="UP000050378">
    <property type="component" value="Unassembled WGS sequence"/>
</dbReference>
<dbReference type="OrthoDB" id="8578401at2"/>
<keyword evidence="4 5" id="KW-0975">Bacterial flagellum</keyword>
<evidence type="ECO:0000313" key="10">
    <source>
        <dbReference type="EMBL" id="KPM83409.1"/>
    </source>
</evidence>
<evidence type="ECO:0000259" key="6">
    <source>
        <dbReference type="Pfam" id="PF00460"/>
    </source>
</evidence>
<gene>
    <name evidence="11" type="primary">flgE</name>
    <name evidence="10" type="ORF">AOG27_12280</name>
    <name evidence="11" type="ORF">PQI24_09170</name>
</gene>
<dbReference type="STRING" id="570156.AOG27_12280"/>
<comment type="subcellular location">
    <subcellularLocation>
        <location evidence="1 5">Bacterial flagellum basal body</location>
    </subcellularLocation>
</comment>
<dbReference type="GO" id="GO:0009424">
    <property type="term" value="C:bacterial-type flagellum hook"/>
    <property type="evidence" value="ECO:0007669"/>
    <property type="project" value="TreeGrafter"/>
</dbReference>
<dbReference type="PATRIC" id="fig|570156.3.peg.3543"/>
<evidence type="ECO:0000259" key="7">
    <source>
        <dbReference type="Pfam" id="PF06429"/>
    </source>
</evidence>
<evidence type="ECO:0000259" key="8">
    <source>
        <dbReference type="Pfam" id="PF07559"/>
    </source>
</evidence>
<name>A0A0P7DQY6_9GAMM</name>
<evidence type="ECO:0000256" key="5">
    <source>
        <dbReference type="RuleBase" id="RU362116"/>
    </source>
</evidence>
<dbReference type="EMBL" id="LJTC01000007">
    <property type="protein sequence ID" value="KPM83409.1"/>
    <property type="molecule type" value="Genomic_DNA"/>
</dbReference>
<evidence type="ECO:0000256" key="4">
    <source>
        <dbReference type="ARBA" id="ARBA00023143"/>
    </source>
</evidence>
<dbReference type="InterPro" id="IPR011491">
    <property type="entry name" value="FlgE_D2"/>
</dbReference>
<comment type="similarity">
    <text evidence="2 5">Belongs to the flagella basal body rod proteins family.</text>
</comment>
<dbReference type="NCBIfam" id="NF004240">
    <property type="entry name" value="PRK05682.1-4"/>
    <property type="match status" value="1"/>
</dbReference>
<keyword evidence="10" id="KW-0969">Cilium</keyword>
<dbReference type="SUPFAM" id="SSF117143">
    <property type="entry name" value="Flagellar hook protein flgE"/>
    <property type="match status" value="1"/>
</dbReference>
<comment type="function">
    <text evidence="5">A flexible structure which links the flagellar filament to the drive apparatus in the basal body.</text>
</comment>
<dbReference type="InterPro" id="IPR010930">
    <property type="entry name" value="Flg_bb/hook_C_dom"/>
</dbReference>
<organism evidence="10 12">
    <name type="scientific">Pseudoalteromonas lipolytica</name>
    <dbReference type="NCBI Taxonomy" id="570156"/>
    <lineage>
        <taxon>Bacteria</taxon>
        <taxon>Pseudomonadati</taxon>
        <taxon>Pseudomonadota</taxon>
        <taxon>Gammaproteobacteria</taxon>
        <taxon>Alteromonadales</taxon>
        <taxon>Pseudoalteromonadaceae</taxon>
        <taxon>Pseudoalteromonas</taxon>
    </lineage>
</organism>
<dbReference type="InterPro" id="IPR053967">
    <property type="entry name" value="LlgE_F_G-like_D1"/>
</dbReference>
<dbReference type="Pfam" id="PF22692">
    <property type="entry name" value="LlgE_F_G_D1"/>
    <property type="match status" value="1"/>
</dbReference>
<dbReference type="GO" id="GO:0009425">
    <property type="term" value="C:bacterial-type flagellum basal body"/>
    <property type="evidence" value="ECO:0007669"/>
    <property type="project" value="UniProtKB-SubCell"/>
</dbReference>
<proteinExistence type="inferred from homology"/>
<dbReference type="InterPro" id="IPR019776">
    <property type="entry name" value="Flagellar_basal_body_rod_CS"/>
</dbReference>
<evidence type="ECO:0000313" key="12">
    <source>
        <dbReference type="Proteomes" id="UP000050378"/>
    </source>
</evidence>
<dbReference type="Pfam" id="PF06429">
    <property type="entry name" value="Flg_bbr_C"/>
    <property type="match status" value="1"/>
</dbReference>
<evidence type="ECO:0000256" key="2">
    <source>
        <dbReference type="ARBA" id="ARBA00009677"/>
    </source>
</evidence>
<reference evidence="10 12" key="1">
    <citation type="submission" date="2015-09" db="EMBL/GenBank/DDBJ databases">
        <title>Draft Genome Sequence of Pseudoalteromonas lipolytica UCD-48B.</title>
        <authorList>
            <person name="Krusor M."/>
            <person name="Coil D.A."/>
            <person name="Lang J.M."/>
            <person name="Eisen J.A."/>
            <person name="Alexiev A."/>
        </authorList>
    </citation>
    <scope>NUCLEOTIDE SEQUENCE [LARGE SCALE GENOMIC DNA]</scope>
    <source>
        <strain evidence="10 12">UCD-48B</strain>
    </source>
</reference>
<comment type="caution">
    <text evidence="10">The sequence shown here is derived from an EMBL/GenBank/DDBJ whole genome shotgun (WGS) entry which is preliminary data.</text>
</comment>
<keyword evidence="13" id="KW-1185">Reference proteome</keyword>
<evidence type="ECO:0000313" key="13">
    <source>
        <dbReference type="Proteomes" id="UP001377972"/>
    </source>
</evidence>
<dbReference type="NCBIfam" id="NF004238">
    <property type="entry name" value="PRK05682.1-1"/>
    <property type="match status" value="1"/>
</dbReference>
<keyword evidence="10" id="KW-0282">Flagellum</keyword>
<dbReference type="Pfam" id="PF07559">
    <property type="entry name" value="FlgE_D2"/>
    <property type="match status" value="1"/>
</dbReference>
<evidence type="ECO:0000313" key="11">
    <source>
        <dbReference type="EMBL" id="MEJ6496205.1"/>
    </source>
</evidence>
<evidence type="ECO:0000256" key="3">
    <source>
        <dbReference type="ARBA" id="ARBA00019015"/>
    </source>
</evidence>
<keyword evidence="10" id="KW-0966">Cell projection</keyword>
<dbReference type="GO" id="GO:0005829">
    <property type="term" value="C:cytosol"/>
    <property type="evidence" value="ECO:0007669"/>
    <property type="project" value="TreeGrafter"/>
</dbReference>
<dbReference type="PROSITE" id="PS00588">
    <property type="entry name" value="FLAGELLA_BB_ROD"/>
    <property type="match status" value="1"/>
</dbReference>
<dbReference type="AlphaFoldDB" id="A0A0P7DQY6"/>
<dbReference type="Pfam" id="PF00460">
    <property type="entry name" value="Flg_bb_rod"/>
    <property type="match status" value="1"/>
</dbReference>
<feature type="domain" description="Flagellar hook protein FlgE/F/G-like D1" evidence="9">
    <location>
        <begin position="83"/>
        <end position="152"/>
    </location>
</feature>
<dbReference type="InterPro" id="IPR037058">
    <property type="entry name" value="Falgellar_hook_FlgE_sf"/>
</dbReference>
<dbReference type="Proteomes" id="UP001377972">
    <property type="component" value="Unassembled WGS sequence"/>
</dbReference>
<dbReference type="InterPro" id="IPR001444">
    <property type="entry name" value="Flag_bb_rod_N"/>
</dbReference>
<dbReference type="PANTHER" id="PTHR30435:SF1">
    <property type="entry name" value="FLAGELLAR HOOK PROTEIN FLGE"/>
    <property type="match status" value="1"/>
</dbReference>
<reference evidence="11 13" key="2">
    <citation type="submission" date="2023-01" db="EMBL/GenBank/DDBJ databases">
        <title>Trichodesmium-associated heterotrophic epibiont bacteria.</title>
        <authorList>
            <person name="Cleveland C.S."/>
            <person name="Webb E.A."/>
        </authorList>
    </citation>
    <scope>NUCLEOTIDE SEQUENCE [LARGE SCALE GENOMIC DNA]</scope>
    <source>
        <strain evidence="11 13">USCH2</strain>
    </source>
</reference>
<sequence>MSFNIALTGLAAAQKDLDVTANNIANVNTTGFKESRAEFADVYASSVFSSGKTKNGDGVRTTMVAQQFHQGSLSFTNNSLDLAITGEGYFAMANDLGAQDFTYTRAGAFKLNKDNFIVDASGNYLQGFPVDEATGDTTSVSLSTSSALQIPDASGSPRATTNVYSSFNLDSRASAPTVTPFDPETSATYNSSTSTTVYDSLGEPHILQFFFVKTDSTVTGNENEWEVYATLDEKPFDATGVEQTTTPYTPLSTFQFDASGLPQSTDGTANTDTTFNPLTLPSGLGAATGLSDLLSNGASFPDDVTINWRDEAATANKVPTQYASNFEVKALEQDGATVGRLSGIDIGSDGKIVASYSNGDTSFLGQVAMVRFSNSQGLQQVGDTSWKKSLTSGEPIAGEPGSGTLGSINSSALEQSNVNLTNELVDLISAQRNFQANSRALEVNSTLQQNILQIR</sequence>
<dbReference type="PANTHER" id="PTHR30435">
    <property type="entry name" value="FLAGELLAR PROTEIN"/>
    <property type="match status" value="1"/>
</dbReference>
<dbReference type="GO" id="GO:0071978">
    <property type="term" value="P:bacterial-type flagellum-dependent swarming motility"/>
    <property type="evidence" value="ECO:0007669"/>
    <property type="project" value="TreeGrafter"/>
</dbReference>
<dbReference type="InterPro" id="IPR037925">
    <property type="entry name" value="FlgE/F/G-like"/>
</dbReference>
<evidence type="ECO:0000256" key="1">
    <source>
        <dbReference type="ARBA" id="ARBA00004117"/>
    </source>
</evidence>
<protein>
    <recommendedName>
        <fullName evidence="3 5">Flagellar hook protein FlgE</fullName>
    </recommendedName>
</protein>
<accession>A0A0P7DQY6</accession>
<dbReference type="NCBIfam" id="TIGR03506">
    <property type="entry name" value="FlgEFG_subfam"/>
    <property type="match status" value="1"/>
</dbReference>
<dbReference type="RefSeq" id="WP_054553308.1">
    <property type="nucleotide sequence ID" value="NZ_JAQPZS010000007.1"/>
</dbReference>
<feature type="domain" description="Flagellar basal-body/hook protein C-terminal" evidence="7">
    <location>
        <begin position="410"/>
        <end position="454"/>
    </location>
</feature>
<dbReference type="Gene3D" id="2.60.98.20">
    <property type="entry name" value="Flagellar hook protein FlgE"/>
    <property type="match status" value="1"/>
</dbReference>
<dbReference type="InterPro" id="IPR020013">
    <property type="entry name" value="Flagellar_FlgE/F/G"/>
</dbReference>
<feature type="domain" description="Flagellar basal body rod protein N-terminal" evidence="6">
    <location>
        <begin position="3"/>
        <end position="33"/>
    </location>
</feature>
<evidence type="ECO:0000259" key="9">
    <source>
        <dbReference type="Pfam" id="PF22692"/>
    </source>
</evidence>
<feature type="domain" description="Flagellar hook protein FlgE D2" evidence="8">
    <location>
        <begin position="168"/>
        <end position="335"/>
    </location>
</feature>